<reference evidence="6 7" key="1">
    <citation type="journal article" date="2019" name="Int. J. Syst. Evol. Microbiol.">
        <title>The Global Catalogue of Microorganisms (GCM) 10K type strain sequencing project: providing services to taxonomists for standard genome sequencing and annotation.</title>
        <authorList>
            <consortium name="The Broad Institute Genomics Platform"/>
            <consortium name="The Broad Institute Genome Sequencing Center for Infectious Disease"/>
            <person name="Wu L."/>
            <person name="Ma J."/>
        </authorList>
    </citation>
    <scope>NUCLEOTIDE SEQUENCE [LARGE SCALE GENOMIC DNA]</scope>
    <source>
        <strain evidence="6 7">CGMCC 1.10387</strain>
    </source>
</reference>
<comment type="subcellular location">
    <subcellularLocation>
        <location evidence="1">Secreted</location>
    </subcellularLocation>
</comment>
<dbReference type="Proteomes" id="UP001597092">
    <property type="component" value="Unassembled WGS sequence"/>
</dbReference>
<feature type="compositionally biased region" description="Basic and acidic residues" evidence="4">
    <location>
        <begin position="15"/>
        <end position="38"/>
    </location>
</feature>
<keyword evidence="3" id="KW-0732">Signal</keyword>
<dbReference type="PANTHER" id="PTHR47763">
    <property type="entry name" value="ALPHA-PROTEIN KINASE VWKA"/>
    <property type="match status" value="1"/>
</dbReference>
<dbReference type="InterPro" id="IPR002035">
    <property type="entry name" value="VWF_A"/>
</dbReference>
<feature type="region of interest" description="Disordered" evidence="4">
    <location>
        <begin position="301"/>
        <end position="511"/>
    </location>
</feature>
<feature type="compositionally biased region" description="Basic and acidic residues" evidence="4">
    <location>
        <begin position="331"/>
        <end position="369"/>
    </location>
</feature>
<feature type="region of interest" description="Disordered" evidence="4">
    <location>
        <begin position="1"/>
        <end position="39"/>
    </location>
</feature>
<dbReference type="InterPro" id="IPR036465">
    <property type="entry name" value="vWFA_dom_sf"/>
</dbReference>
<evidence type="ECO:0000256" key="4">
    <source>
        <dbReference type="SAM" id="MobiDB-lite"/>
    </source>
</evidence>
<protein>
    <submittedName>
        <fullName evidence="6">VWA domain-containing protein</fullName>
    </submittedName>
</protein>
<dbReference type="InterPro" id="IPR056861">
    <property type="entry name" value="HMCN1-like_VWA"/>
</dbReference>
<sequence>MNVRIVPPTGDSEDGDRPSRDDGPARLGRKGDIDRSESVDVSEYPLVDIHVNVDTEDTSELDEEHFTVYQEGERTPIRDFDFRASALDLVFVFDDTGSMYDEIDGAKRGVTKLTTAIADRGIDARYGLVSFKDAPEVDQGLTSDPTELKSAVNDLEASAGGDAPEANYDAIETALGLDLRDEATTVFVDITDASSHYQGDGSGFSDYTREEVAADLNRRDVTFVAVAPDEFGSADGPGSVKGLAGDAGGLWTDIDEEEFDWVLDRIIALLVGTYVLTVHTCTPPGEDWSVTVEFDHPRFGSGSDSSFISVPGHETLPPECEEDELTAGTAVDERPEDRVRDRDRAAVDERPEDRIRDRDRGAVKERSDDDSGAESDEDTSEDATPLVMEIDDEEPPVGAPVSVTVRGPSGRIEGAVLEAREQRAETSSRGTATLRFEESGPVELRVDSSDPAHAPNAKTLTVGGAAPTEDDESGDDEVTDADVTDEVTREDAESGDDAAAGGDDEDDPIPVVLEPSSVTVDVGAEVSVTVRDRTGSRVANATLETDRGHAAVTDSRGECQFEFDRTGEVTVELVDTESGAHESATTRIDVV</sequence>
<dbReference type="EMBL" id="JBHUDP010000003">
    <property type="protein sequence ID" value="MFD1686036.1"/>
    <property type="molecule type" value="Genomic_DNA"/>
</dbReference>
<dbReference type="CDD" id="cd00198">
    <property type="entry name" value="vWFA"/>
    <property type="match status" value="1"/>
</dbReference>
<evidence type="ECO:0000256" key="2">
    <source>
        <dbReference type="ARBA" id="ARBA00022525"/>
    </source>
</evidence>
<dbReference type="PROSITE" id="PS50234">
    <property type="entry name" value="VWFA"/>
    <property type="match status" value="1"/>
</dbReference>
<dbReference type="AlphaFoldDB" id="A0ABD6DXR5"/>
<proteinExistence type="predicted"/>
<dbReference type="SMART" id="SM00327">
    <property type="entry name" value="VWA"/>
    <property type="match status" value="1"/>
</dbReference>
<dbReference type="SUPFAM" id="SSF53300">
    <property type="entry name" value="vWA-like"/>
    <property type="match status" value="1"/>
</dbReference>
<dbReference type="InterPro" id="IPR052969">
    <property type="entry name" value="Thr-specific_kinase-like"/>
</dbReference>
<dbReference type="RefSeq" id="WP_256308661.1">
    <property type="nucleotide sequence ID" value="NZ_JANHAW010000003.1"/>
</dbReference>
<feature type="domain" description="VWFA" evidence="5">
    <location>
        <begin position="88"/>
        <end position="270"/>
    </location>
</feature>
<dbReference type="Pfam" id="PF25106">
    <property type="entry name" value="VWA_4"/>
    <property type="match status" value="1"/>
</dbReference>
<comment type="caution">
    <text evidence="6">The sequence shown here is derived from an EMBL/GenBank/DDBJ whole genome shotgun (WGS) entry which is preliminary data.</text>
</comment>
<keyword evidence="2" id="KW-0964">Secreted</keyword>
<feature type="compositionally biased region" description="Acidic residues" evidence="4">
    <location>
        <begin position="370"/>
        <end position="381"/>
    </location>
</feature>
<evidence type="ECO:0000256" key="3">
    <source>
        <dbReference type="ARBA" id="ARBA00022729"/>
    </source>
</evidence>
<evidence type="ECO:0000259" key="5">
    <source>
        <dbReference type="PROSITE" id="PS50234"/>
    </source>
</evidence>
<keyword evidence="7" id="KW-1185">Reference proteome</keyword>
<evidence type="ECO:0000313" key="6">
    <source>
        <dbReference type="EMBL" id="MFD1686036.1"/>
    </source>
</evidence>
<accession>A0ABD6DXR5</accession>
<organism evidence="6 7">
    <name type="scientific">Halobellus litoreus</name>
    <dbReference type="NCBI Taxonomy" id="755310"/>
    <lineage>
        <taxon>Archaea</taxon>
        <taxon>Methanobacteriati</taxon>
        <taxon>Methanobacteriota</taxon>
        <taxon>Stenosarchaea group</taxon>
        <taxon>Halobacteria</taxon>
        <taxon>Halobacteriales</taxon>
        <taxon>Haloferacaceae</taxon>
        <taxon>Halobellus</taxon>
    </lineage>
</organism>
<gene>
    <name evidence="6" type="ORF">ACFSAS_10475</name>
</gene>
<dbReference type="Gene3D" id="3.40.50.410">
    <property type="entry name" value="von Willebrand factor, type A domain"/>
    <property type="match status" value="1"/>
</dbReference>
<dbReference type="PANTHER" id="PTHR47763:SF1">
    <property type="entry name" value="DUF659 DOMAIN-CONTAINING PROTEIN"/>
    <property type="match status" value="1"/>
</dbReference>
<evidence type="ECO:0000313" key="7">
    <source>
        <dbReference type="Proteomes" id="UP001597092"/>
    </source>
</evidence>
<name>A0ABD6DXR5_9EURY</name>
<feature type="compositionally biased region" description="Acidic residues" evidence="4">
    <location>
        <begin position="468"/>
        <end position="485"/>
    </location>
</feature>
<evidence type="ECO:0000256" key="1">
    <source>
        <dbReference type="ARBA" id="ARBA00004613"/>
    </source>
</evidence>